<evidence type="ECO:0000313" key="5">
    <source>
        <dbReference type="Proteomes" id="UP001500954"/>
    </source>
</evidence>
<dbReference type="InterPro" id="IPR006860">
    <property type="entry name" value="FecR"/>
</dbReference>
<keyword evidence="1" id="KW-0472">Membrane</keyword>
<evidence type="ECO:0008006" key="6">
    <source>
        <dbReference type="Google" id="ProtNLM"/>
    </source>
</evidence>
<dbReference type="Pfam" id="PF04773">
    <property type="entry name" value="FecR"/>
    <property type="match status" value="1"/>
</dbReference>
<comment type="caution">
    <text evidence="4">The sequence shown here is derived from an EMBL/GenBank/DDBJ whole genome shotgun (WGS) entry which is preliminary data.</text>
</comment>
<evidence type="ECO:0000313" key="4">
    <source>
        <dbReference type="EMBL" id="GAA3563379.1"/>
    </source>
</evidence>
<dbReference type="InterPro" id="IPR032508">
    <property type="entry name" value="FecR_C"/>
</dbReference>
<keyword evidence="1" id="KW-0812">Transmembrane</keyword>
<dbReference type="Proteomes" id="UP001500954">
    <property type="component" value="Unassembled WGS sequence"/>
</dbReference>
<dbReference type="Gene3D" id="2.60.120.1440">
    <property type="match status" value="1"/>
</dbReference>
<dbReference type="InterPro" id="IPR012373">
    <property type="entry name" value="Ferrdict_sens_TM"/>
</dbReference>
<organism evidence="4 5">
    <name type="scientific">Snuella lapsa</name>
    <dbReference type="NCBI Taxonomy" id="870481"/>
    <lineage>
        <taxon>Bacteria</taxon>
        <taxon>Pseudomonadati</taxon>
        <taxon>Bacteroidota</taxon>
        <taxon>Flavobacteriia</taxon>
        <taxon>Flavobacteriales</taxon>
        <taxon>Flavobacteriaceae</taxon>
        <taxon>Snuella</taxon>
    </lineage>
</organism>
<feature type="domain" description="Protein FecR C-terminal" evidence="3">
    <location>
        <begin position="329"/>
        <end position="397"/>
    </location>
</feature>
<evidence type="ECO:0000259" key="3">
    <source>
        <dbReference type="Pfam" id="PF16344"/>
    </source>
</evidence>
<evidence type="ECO:0000259" key="2">
    <source>
        <dbReference type="Pfam" id="PF04773"/>
    </source>
</evidence>
<dbReference type="Pfam" id="PF16344">
    <property type="entry name" value="FecR_C"/>
    <property type="match status" value="1"/>
</dbReference>
<dbReference type="RefSeq" id="WP_345005025.1">
    <property type="nucleotide sequence ID" value="NZ_BAABCY010000033.1"/>
</dbReference>
<dbReference type="PANTHER" id="PTHR30273">
    <property type="entry name" value="PERIPLASMIC SIGNAL SENSOR AND SIGMA FACTOR ACTIVATOR FECR-RELATED"/>
    <property type="match status" value="1"/>
</dbReference>
<dbReference type="PANTHER" id="PTHR30273:SF2">
    <property type="entry name" value="PROTEIN FECR"/>
    <property type="match status" value="1"/>
</dbReference>
<feature type="transmembrane region" description="Helical" evidence="1">
    <location>
        <begin position="94"/>
        <end position="111"/>
    </location>
</feature>
<evidence type="ECO:0000256" key="1">
    <source>
        <dbReference type="SAM" id="Phobius"/>
    </source>
</evidence>
<name>A0ABP6XB17_9FLAO</name>
<reference evidence="5" key="1">
    <citation type="journal article" date="2019" name="Int. J. Syst. Evol. Microbiol.">
        <title>The Global Catalogue of Microorganisms (GCM) 10K type strain sequencing project: providing services to taxonomists for standard genome sequencing and annotation.</title>
        <authorList>
            <consortium name="The Broad Institute Genomics Platform"/>
            <consortium name="The Broad Institute Genome Sequencing Center for Infectious Disease"/>
            <person name="Wu L."/>
            <person name="Ma J."/>
        </authorList>
    </citation>
    <scope>NUCLEOTIDE SEQUENCE [LARGE SCALE GENOMIC DNA]</scope>
    <source>
        <strain evidence="5">JCM 17111</strain>
    </source>
</reference>
<sequence>MIKDSHIRYLLKKHALNTCSREEKEVLIDFFKNNSVLDIESIPSVEEINELLDEGFQEIDEDASLHIYQEIIGYDKHKKEGNFSKKSKRSVKRLLKVAAVFTGLMVLGVLYRNNYLSNKQSFGQEDIQQSKITLQLDNGEVKVIDTEEVQDLIDVKGSVVGKQVKNSITYSKDIKVETLTYNTLNIPYGQTFELLLSDGTVVFLNAGTSIKYPVKFLEGHSREVFLEGEAYFDVAKDKDHLFVVNNKGVNVEVYGTKFNVSTYPEDQNTDVVLVEGSVSMYKADSISNPQESEKVMLVPGVKGSFNKTDKTIETEPVITSIYTSWIHGELVFRDMTFENILKKMERRYNVAITIKNNALAKEIFNASFTDVPIERVLEYLKVTYDINYKINNNLVTIQ</sequence>
<keyword evidence="1" id="KW-1133">Transmembrane helix</keyword>
<gene>
    <name evidence="4" type="ORF">GCM10022395_12480</name>
</gene>
<dbReference type="Gene3D" id="3.55.50.30">
    <property type="match status" value="1"/>
</dbReference>
<accession>A0ABP6XB17</accession>
<proteinExistence type="predicted"/>
<protein>
    <recommendedName>
        <fullName evidence="6">FecR family protein</fullName>
    </recommendedName>
</protein>
<feature type="domain" description="FecR protein" evidence="2">
    <location>
        <begin position="187"/>
        <end position="278"/>
    </location>
</feature>
<dbReference type="EMBL" id="BAABCY010000033">
    <property type="protein sequence ID" value="GAA3563379.1"/>
    <property type="molecule type" value="Genomic_DNA"/>
</dbReference>
<keyword evidence="5" id="KW-1185">Reference proteome</keyword>